<dbReference type="OrthoDB" id="6182707at2"/>
<evidence type="ECO:0000313" key="3">
    <source>
        <dbReference type="EMBL" id="QHC49618.1"/>
    </source>
</evidence>
<feature type="transmembrane region" description="Helical" evidence="2">
    <location>
        <begin position="92"/>
        <end position="112"/>
    </location>
</feature>
<evidence type="ECO:0000256" key="1">
    <source>
        <dbReference type="SAM" id="MobiDB-lite"/>
    </source>
</evidence>
<keyword evidence="2" id="KW-0472">Membrane</keyword>
<keyword evidence="4" id="KW-1185">Reference proteome</keyword>
<name>A0A6I6SG30_9GAMM</name>
<dbReference type="RefSeq" id="WP_159551045.1">
    <property type="nucleotide sequence ID" value="NZ_CP035042.1"/>
</dbReference>
<organism evidence="3 4">
    <name type="scientific">Billgrantia tianxiuensis</name>
    <dbReference type="NCBI Taxonomy" id="2497861"/>
    <lineage>
        <taxon>Bacteria</taxon>
        <taxon>Pseudomonadati</taxon>
        <taxon>Pseudomonadota</taxon>
        <taxon>Gammaproteobacteria</taxon>
        <taxon>Oceanospirillales</taxon>
        <taxon>Halomonadaceae</taxon>
        <taxon>Billgrantia</taxon>
    </lineage>
</organism>
<dbReference type="AlphaFoldDB" id="A0A6I6SG30"/>
<proteinExistence type="predicted"/>
<protein>
    <submittedName>
        <fullName evidence="3">Uncharacterized protein</fullName>
    </submittedName>
</protein>
<dbReference type="KEGG" id="htx:EKK97_08370"/>
<reference evidence="3 4" key="1">
    <citation type="submission" date="2019-01" db="EMBL/GenBank/DDBJ databases">
        <title>Complete genome of a denitifying bacterium Halomons sp. BC-M4-5.</title>
        <authorList>
            <person name="Wang L."/>
            <person name="Shao Z."/>
        </authorList>
    </citation>
    <scope>NUCLEOTIDE SEQUENCE [LARGE SCALE GENOMIC DNA]</scope>
    <source>
        <strain evidence="3 4">BC-M4-5</strain>
    </source>
</reference>
<dbReference type="EMBL" id="CP035042">
    <property type="protein sequence ID" value="QHC49618.1"/>
    <property type="molecule type" value="Genomic_DNA"/>
</dbReference>
<evidence type="ECO:0000256" key="2">
    <source>
        <dbReference type="SAM" id="Phobius"/>
    </source>
</evidence>
<sequence length="163" mass="17825">MLTSDSMSLLWLTYLGLSLVVLVTGYLGLAFLPRMFRLPITWAVAGILWMPTRFRLPLVEEGEFYTGMAPAVVVAAVAFLERNASGLVSSGLLVAAGAMLGVAIGILQAWWFQGGPTSTTTGQRKPQGKQNQDNQKQNDNSRRQRHGSRQPPSPSKRREPKIG</sequence>
<evidence type="ECO:0000313" key="4">
    <source>
        <dbReference type="Proteomes" id="UP000464013"/>
    </source>
</evidence>
<feature type="compositionally biased region" description="Low complexity" evidence="1">
    <location>
        <begin position="129"/>
        <end position="138"/>
    </location>
</feature>
<accession>A0A6I6SG30</accession>
<keyword evidence="2" id="KW-1133">Transmembrane helix</keyword>
<keyword evidence="2" id="KW-0812">Transmembrane</keyword>
<gene>
    <name evidence="3" type="ORF">EKK97_08370</name>
</gene>
<feature type="transmembrane region" description="Helical" evidence="2">
    <location>
        <begin position="6"/>
        <end position="29"/>
    </location>
</feature>
<feature type="region of interest" description="Disordered" evidence="1">
    <location>
        <begin position="117"/>
        <end position="163"/>
    </location>
</feature>
<dbReference type="Proteomes" id="UP000464013">
    <property type="component" value="Chromosome"/>
</dbReference>